<accession>S2LB40</accession>
<name>S2LB40_LITA3</name>
<dbReference type="Proteomes" id="UP000014463">
    <property type="component" value="Unassembled WGS sequence"/>
</dbReference>
<dbReference type="AlphaFoldDB" id="S2LB40"/>
<organism evidence="1 2">
    <name type="scientific">Litchfieldella anticariensis (strain DSM 16096 / CECT 5854 / CIP 108499 / LMG 22089 / FP35)</name>
    <name type="common">Halomonas anticariensis</name>
    <dbReference type="NCBI Taxonomy" id="1121939"/>
    <lineage>
        <taxon>Bacteria</taxon>
        <taxon>Pseudomonadati</taxon>
        <taxon>Pseudomonadota</taxon>
        <taxon>Gammaproteobacteria</taxon>
        <taxon>Oceanospirillales</taxon>
        <taxon>Halomonadaceae</taxon>
        <taxon>Litchfieldella</taxon>
    </lineage>
</organism>
<protein>
    <submittedName>
        <fullName evidence="1">Uncharacterized protein</fullName>
    </submittedName>
</protein>
<comment type="caution">
    <text evidence="1">The sequence shown here is derived from an EMBL/GenBank/DDBJ whole genome shotgun (WGS) entry which is preliminary data.</text>
</comment>
<gene>
    <name evidence="1" type="ORF">L861_19815</name>
</gene>
<sequence>MPMITEIYHVSSRCGGGKSLHTIQELHRHLSQVPQETVVFASKTNDLTQQNHEGFQVVSNQSKAQFIESIRIDSSTEQGSVIQEFSEHLASGYRGVIFISHESLSRVRPDLLKGVRLIVDEVPQELAHAITVRYEDKDHGSKWEAFLKEAPSPHAGYQKTVLDPSVSEEEVQRYIDNIREGRDTSTTQVVALLLEFLLEDYEVMYTTTSSSDGRIYRLYQAIHWQKLNQIIKNVDHFAILSAQLKKTLLGFIAEHHCGITIKEATITPNINLETKHKNWARIFPILEKEGWSSTLKKRPANEILSHAGTPVTSTDTVAVYAQQIAADILKGRKSILTLNKNDPLHPCMDTDNIARTTNAVHGQNNLRHFDHAIYLASSRPDPFEVKSLQMFAVDHNLDVDGIVGAVRTERCYESAYQCVARTSIRSPQANSEKEHILIVPDMGYAKYIQSWFEPGYAVIDTQHLHTKQPTAKRDNEKDKRRKIVIQILADQQNKRGKLKDLIAQAGISPSSFKRYKEEFRPELEVLGLIHPKRYSTKTDIKTAA</sequence>
<reference evidence="1 2" key="1">
    <citation type="journal article" date="2013" name="Genome Announc.">
        <title>Draft genome sequence of the moderately halophilic gammaproteobacterium Halomonas anticariensis FP35.</title>
        <authorList>
            <person name="Tahrioui A."/>
            <person name="Quesada E."/>
            <person name="Llamas I."/>
        </authorList>
    </citation>
    <scope>NUCLEOTIDE SEQUENCE [LARGE SCALE GENOMIC DNA]</scope>
    <source>
        <strain evidence="2">DSM 16096 / CECT 5854 / LMG 22089 / FP35</strain>
    </source>
</reference>
<evidence type="ECO:0000313" key="1">
    <source>
        <dbReference type="EMBL" id="EPC01901.1"/>
    </source>
</evidence>
<dbReference type="EMBL" id="ASTJ01000029">
    <property type="protein sequence ID" value="EPC01901.1"/>
    <property type="molecule type" value="Genomic_DNA"/>
</dbReference>
<dbReference type="PATRIC" id="fig|1121939.11.peg.2561"/>
<keyword evidence="2" id="KW-1185">Reference proteome</keyword>
<evidence type="ECO:0000313" key="2">
    <source>
        <dbReference type="Proteomes" id="UP000014463"/>
    </source>
</evidence>
<proteinExistence type="predicted"/>